<dbReference type="Pfam" id="PF13439">
    <property type="entry name" value="Glyco_transf_4"/>
    <property type="match status" value="1"/>
</dbReference>
<dbReference type="GO" id="GO:0016757">
    <property type="term" value="F:glycosyltransferase activity"/>
    <property type="evidence" value="ECO:0007669"/>
    <property type="project" value="InterPro"/>
</dbReference>
<sequence length="368" mass="42155">MKVAIVHDFIKEFGGAERVLRVLADMYPEAPIYTAFRVKGSACDKEFADRKIVESRWAWLIRRWRLYSPLRFLLPWIWGSIDLSDYDLVITSCSGYIARGFRVGDKTKVVAYCHTPPRFLYGYETSIDLQKYWPVKIYAYVVNHFLRKFDFEAASRVDKWVVNSRNVQNRVKKFYRKDSVIIYPPIEIDKFVGKSDDLSREDYFLIVSRLVGAKGLEEAARAASELGFELKIAGGSAGYTKVEQRLKEMRVEMLGRVSDEELVSLYAKAKGFIALAKDEDFGMTVVESMAVGTPVIAFNGGGFRETVKEGVTGVLINGTDVNSIRKGMDKFNKIKWDEGRIKKWAKRFSRARFDKEFEGVIKEVVKNA</sequence>
<feature type="domain" description="Glycosyltransferase subfamily 4-like N-terminal" evidence="2">
    <location>
        <begin position="13"/>
        <end position="189"/>
    </location>
</feature>
<dbReference type="RefSeq" id="WP_161931458.1">
    <property type="nucleotide sequence ID" value="NZ_CP047901.1"/>
</dbReference>
<name>A0A857N6M8_9BACT</name>
<dbReference type="PANTHER" id="PTHR45947:SF3">
    <property type="entry name" value="SULFOQUINOVOSYL TRANSFERASE SQD2"/>
    <property type="match status" value="1"/>
</dbReference>
<dbReference type="InterPro" id="IPR001296">
    <property type="entry name" value="Glyco_trans_1"/>
</dbReference>
<organism evidence="3 4">
    <name type="scientific">Candidatus Chazhemtobacterium aquaticus</name>
    <dbReference type="NCBI Taxonomy" id="2715735"/>
    <lineage>
        <taxon>Bacteria</taxon>
        <taxon>Candidatus Chazhemtobacteraceae</taxon>
        <taxon>Candidatus Chazhemtobacterium</taxon>
    </lineage>
</organism>
<proteinExistence type="predicted"/>
<reference evidence="4" key="1">
    <citation type="journal article" date="2020" name="Microorganisms">
        <title>Complete Genome of a Member of a New Bacterial Lineage in the Microgenomates Group Reveals an Unusual Nucleotide Composition Disparity Between Two Strands of DNA and Limited Metabolic Potential.</title>
        <authorList>
            <person name="Kadnikov V.V."/>
            <person name="Mardanov A.V."/>
            <person name="Beletsky A.V."/>
            <person name="Karnachuk O.V."/>
            <person name="Ravin N.V."/>
        </authorList>
    </citation>
    <scope>NUCLEOTIDE SEQUENCE [LARGE SCALE GENOMIC DNA]</scope>
</reference>
<evidence type="ECO:0000313" key="3">
    <source>
        <dbReference type="EMBL" id="QHO63049.1"/>
    </source>
</evidence>
<dbReference type="EMBL" id="CP047901">
    <property type="protein sequence ID" value="QHO63049.1"/>
    <property type="molecule type" value="Genomic_DNA"/>
</dbReference>
<accession>A0A857N6M8</accession>
<dbReference type="Pfam" id="PF00534">
    <property type="entry name" value="Glycos_transf_1"/>
    <property type="match status" value="1"/>
</dbReference>
<keyword evidence="4" id="KW-1185">Reference proteome</keyword>
<gene>
    <name evidence="3" type="ORF">MICH65_0068</name>
</gene>
<dbReference type="KEGG" id="caqa:MICH65_0068"/>
<dbReference type="Proteomes" id="UP000463983">
    <property type="component" value="Chromosome"/>
</dbReference>
<dbReference type="InterPro" id="IPR028098">
    <property type="entry name" value="Glyco_trans_4-like_N"/>
</dbReference>
<protein>
    <submittedName>
        <fullName evidence="3">Glycosyl transferase group 1</fullName>
    </submittedName>
</protein>
<dbReference type="Gene3D" id="3.40.50.2000">
    <property type="entry name" value="Glycogen Phosphorylase B"/>
    <property type="match status" value="2"/>
</dbReference>
<dbReference type="InterPro" id="IPR050194">
    <property type="entry name" value="Glycosyltransferase_grp1"/>
</dbReference>
<dbReference type="SUPFAM" id="SSF53756">
    <property type="entry name" value="UDP-Glycosyltransferase/glycogen phosphorylase"/>
    <property type="match status" value="1"/>
</dbReference>
<evidence type="ECO:0000259" key="1">
    <source>
        <dbReference type="Pfam" id="PF00534"/>
    </source>
</evidence>
<evidence type="ECO:0000259" key="2">
    <source>
        <dbReference type="Pfam" id="PF13439"/>
    </source>
</evidence>
<dbReference type="AlphaFoldDB" id="A0A857N6M8"/>
<keyword evidence="3" id="KW-0808">Transferase</keyword>
<feature type="domain" description="Glycosyl transferase family 1" evidence="1">
    <location>
        <begin position="199"/>
        <end position="335"/>
    </location>
</feature>
<dbReference type="PANTHER" id="PTHR45947">
    <property type="entry name" value="SULFOQUINOVOSYL TRANSFERASE SQD2"/>
    <property type="match status" value="1"/>
</dbReference>
<evidence type="ECO:0000313" key="4">
    <source>
        <dbReference type="Proteomes" id="UP000463983"/>
    </source>
</evidence>